<reference evidence="1 2" key="1">
    <citation type="submission" date="2024-01" db="EMBL/GenBank/DDBJ databases">
        <title>The genomes of 5 underutilized Papilionoideae crops provide insights into root nodulation and disease resistanc.</title>
        <authorList>
            <person name="Yuan L."/>
        </authorList>
    </citation>
    <scope>NUCLEOTIDE SEQUENCE [LARGE SCALE GENOMIC DNA]</scope>
    <source>
        <strain evidence="1">ZHUSHIDOU_FW_LH</strain>
        <tissue evidence="1">Leaf</tissue>
    </source>
</reference>
<evidence type="ECO:0000313" key="2">
    <source>
        <dbReference type="Proteomes" id="UP001372338"/>
    </source>
</evidence>
<dbReference type="InterPro" id="IPR032675">
    <property type="entry name" value="LRR_dom_sf"/>
</dbReference>
<proteinExistence type="predicted"/>
<accession>A0AAN9EF22</accession>
<dbReference type="Proteomes" id="UP001372338">
    <property type="component" value="Unassembled WGS sequence"/>
</dbReference>
<dbReference type="AlphaFoldDB" id="A0AAN9EF22"/>
<comment type="caution">
    <text evidence="1">The sequence shown here is derived from an EMBL/GenBank/DDBJ whole genome shotgun (WGS) entry which is preliminary data.</text>
</comment>
<name>A0AAN9EF22_CROPI</name>
<dbReference type="SUPFAM" id="SSF52047">
    <property type="entry name" value="RNI-like"/>
    <property type="match status" value="1"/>
</dbReference>
<dbReference type="Gene3D" id="3.80.10.10">
    <property type="entry name" value="Ribonuclease Inhibitor"/>
    <property type="match status" value="1"/>
</dbReference>
<keyword evidence="2" id="KW-1185">Reference proteome</keyword>
<dbReference type="EMBL" id="JAYWIO010000006">
    <property type="protein sequence ID" value="KAK7255170.1"/>
    <property type="molecule type" value="Genomic_DNA"/>
</dbReference>
<organism evidence="1 2">
    <name type="scientific">Crotalaria pallida</name>
    <name type="common">Smooth rattlebox</name>
    <name type="synonym">Crotalaria striata</name>
    <dbReference type="NCBI Taxonomy" id="3830"/>
    <lineage>
        <taxon>Eukaryota</taxon>
        <taxon>Viridiplantae</taxon>
        <taxon>Streptophyta</taxon>
        <taxon>Embryophyta</taxon>
        <taxon>Tracheophyta</taxon>
        <taxon>Spermatophyta</taxon>
        <taxon>Magnoliopsida</taxon>
        <taxon>eudicotyledons</taxon>
        <taxon>Gunneridae</taxon>
        <taxon>Pentapetalae</taxon>
        <taxon>rosids</taxon>
        <taxon>fabids</taxon>
        <taxon>Fabales</taxon>
        <taxon>Fabaceae</taxon>
        <taxon>Papilionoideae</taxon>
        <taxon>50 kb inversion clade</taxon>
        <taxon>genistoids sensu lato</taxon>
        <taxon>core genistoids</taxon>
        <taxon>Crotalarieae</taxon>
        <taxon>Crotalaria</taxon>
    </lineage>
</organism>
<protein>
    <submittedName>
        <fullName evidence="1">Uncharacterized protein</fullName>
    </submittedName>
</protein>
<gene>
    <name evidence="1" type="ORF">RIF29_28574</name>
</gene>
<sequence>MSITNLQLPNECWELVFTFLSQDHHHLDVDHHRYLEPLSLVSKYFLSITNNLRSSLVISDRTLPHLACLFARFPMLRSLRIRHFTGDLDALLCQISLSSLSLESLSISSRRTIPAIGFRALGKNMKTLKSLSCTHVACLKTGDLLLISECFPFLQELKIGSFKYRYPSQQLLSYN</sequence>
<evidence type="ECO:0000313" key="1">
    <source>
        <dbReference type="EMBL" id="KAK7255170.1"/>
    </source>
</evidence>